<dbReference type="SUPFAM" id="SSF55729">
    <property type="entry name" value="Acyl-CoA N-acyltransferases (Nat)"/>
    <property type="match status" value="1"/>
</dbReference>
<dbReference type="PROSITE" id="PS51186">
    <property type="entry name" value="GNAT"/>
    <property type="match status" value="1"/>
</dbReference>
<dbReference type="RefSeq" id="WP_305169323.1">
    <property type="nucleotide sequence ID" value="NZ_JAUUUU010000001.1"/>
</dbReference>
<dbReference type="AlphaFoldDB" id="A0AAW8B1D0"/>
<accession>A0AAW8B1D0</accession>
<dbReference type="EC" id="2.3.1.-" evidence="2"/>
<sequence>MDATPESLRSFFARDQLRNGRGLLIRAINPQDKDVLQEGLHRLSAESSYCRFFHFKNDLSLQELKDFTEPDFDRHVALVAVDEDLELVVGVTRYFRCDDLPLRTAEITLAVEDEYHGLGVGSLLLGHLVDIGRAAGYREFRAAVLGENYKMLDVLYNMNLPLRRSMEGNTVEVHLSLDQPPVI</sequence>
<dbReference type="InterPro" id="IPR016181">
    <property type="entry name" value="Acyl_CoA_acyltransferase"/>
</dbReference>
<comment type="caution">
    <text evidence="2">The sequence shown here is derived from an EMBL/GenBank/DDBJ whole genome shotgun (WGS) entry which is preliminary data.</text>
</comment>
<dbReference type="Proteomes" id="UP001178354">
    <property type="component" value="Unassembled WGS sequence"/>
</dbReference>
<dbReference type="InterPro" id="IPR000182">
    <property type="entry name" value="GNAT_dom"/>
</dbReference>
<dbReference type="Gene3D" id="3.40.630.30">
    <property type="match status" value="1"/>
</dbReference>
<evidence type="ECO:0000313" key="3">
    <source>
        <dbReference type="Proteomes" id="UP001178354"/>
    </source>
</evidence>
<dbReference type="EMBL" id="JAUUUU010000001">
    <property type="protein sequence ID" value="MDP1519811.1"/>
    <property type="molecule type" value="Genomic_DNA"/>
</dbReference>
<feature type="domain" description="N-acetyltransferase" evidence="1">
    <location>
        <begin position="23"/>
        <end position="167"/>
    </location>
</feature>
<keyword evidence="2" id="KW-0012">Acyltransferase</keyword>
<dbReference type="Pfam" id="PF00583">
    <property type="entry name" value="Acetyltransf_1"/>
    <property type="match status" value="1"/>
</dbReference>
<protein>
    <submittedName>
        <fullName evidence="2">GNAT family N-acetyltransferase</fullName>
        <ecNumber evidence="2">2.3.1.-</ecNumber>
    </submittedName>
</protein>
<evidence type="ECO:0000313" key="2">
    <source>
        <dbReference type="EMBL" id="MDP1519811.1"/>
    </source>
</evidence>
<keyword evidence="3" id="KW-1185">Reference proteome</keyword>
<gene>
    <name evidence="2" type="ORF">Q8A57_02395</name>
</gene>
<proteinExistence type="predicted"/>
<reference evidence="2" key="2">
    <citation type="submission" date="2023-08" db="EMBL/GenBank/DDBJ databases">
        <authorList>
            <person name="Luo J."/>
        </authorList>
    </citation>
    <scope>NUCLEOTIDE SEQUENCE</scope>
    <source>
        <strain evidence="2">DSM 25064</strain>
    </source>
</reference>
<reference evidence="2" key="1">
    <citation type="journal article" date="2010" name="Int. J. Syst. Evol. Microbiol.">
        <title>Porticoccus litoralis gen. nov., sp. nov., a gammaproteobacterium isolated from the Yellow Sea.</title>
        <authorList>
            <person name="Oh H.M."/>
            <person name="Kim H."/>
            <person name="Kim K.M."/>
            <person name="Min G.S."/>
            <person name="Cho J.C."/>
        </authorList>
    </citation>
    <scope>NUCLEOTIDE SEQUENCE</scope>
    <source>
        <strain evidence="2">DSM 25064</strain>
    </source>
</reference>
<dbReference type="GO" id="GO:0016747">
    <property type="term" value="F:acyltransferase activity, transferring groups other than amino-acyl groups"/>
    <property type="evidence" value="ECO:0007669"/>
    <property type="project" value="InterPro"/>
</dbReference>
<organism evidence="2 3">
    <name type="scientific">Porticoccus litoralis</name>
    <dbReference type="NCBI Taxonomy" id="434086"/>
    <lineage>
        <taxon>Bacteria</taxon>
        <taxon>Pseudomonadati</taxon>
        <taxon>Pseudomonadota</taxon>
        <taxon>Gammaproteobacteria</taxon>
        <taxon>Cellvibrionales</taxon>
        <taxon>Porticoccaceae</taxon>
        <taxon>Porticoccus</taxon>
    </lineage>
</organism>
<evidence type="ECO:0000259" key="1">
    <source>
        <dbReference type="PROSITE" id="PS51186"/>
    </source>
</evidence>
<keyword evidence="2" id="KW-0808">Transferase</keyword>
<name>A0AAW8B1D0_9GAMM</name>